<protein>
    <submittedName>
        <fullName evidence="5">WD40 repeat-like protein</fullName>
    </submittedName>
</protein>
<dbReference type="PROSITE" id="PS50294">
    <property type="entry name" value="WD_REPEATS_REGION"/>
    <property type="match status" value="2"/>
</dbReference>
<dbReference type="OrthoDB" id="6262491at2759"/>
<dbReference type="AlphaFoldDB" id="A0A6G1KD93"/>
<organism evidence="5 6">
    <name type="scientific">Pleomassaria siparia CBS 279.74</name>
    <dbReference type="NCBI Taxonomy" id="1314801"/>
    <lineage>
        <taxon>Eukaryota</taxon>
        <taxon>Fungi</taxon>
        <taxon>Dikarya</taxon>
        <taxon>Ascomycota</taxon>
        <taxon>Pezizomycotina</taxon>
        <taxon>Dothideomycetes</taxon>
        <taxon>Pleosporomycetidae</taxon>
        <taxon>Pleosporales</taxon>
        <taxon>Pleomassariaceae</taxon>
        <taxon>Pleomassaria</taxon>
    </lineage>
</organism>
<sequence>MIGGVFFGGAKKHRLFDLEASTLKHHNKQSCRAQQIRDTSFKQRDSVPCSYSNVSTTDCILRSYLDESARKASKSKNAKGNPVVLPSKILAVASDSLDGRQIYVAEAAGNVKRIKLEDGSISANFSGPTAPLTSVAVSPESKTIFAGCWDKSVWSWSSTTRRPGRRFQGHSDFVKAVLVFTLQGKEILVSGSADATIIVWDAATGQKIHTLKGHTRGILTLAIDPADYQDNKDSVTLLSAGSDREVRLWRIGLTFASEMEGSEDSPSPIIAHETSIESIYFDSEGDLWTASADKTTKCLSRERNWDEDTKLEHPDFVRDVVVDEDGGWVVTACRDEEVRVWDKSSGKLHHVFVGHFEEVTGLVLLAGQKVVSVSIDNTVRQWSLKAADLTQAIKEAEEEQAGEMKEKVPEKKEGVLTEEEEAELAELMDDSD</sequence>
<evidence type="ECO:0000256" key="4">
    <source>
        <dbReference type="SAM" id="MobiDB-lite"/>
    </source>
</evidence>
<dbReference type="GO" id="GO:0043224">
    <property type="term" value="C:nuclear SCF ubiquitin ligase complex"/>
    <property type="evidence" value="ECO:0007669"/>
    <property type="project" value="TreeGrafter"/>
</dbReference>
<feature type="repeat" description="WD" evidence="3">
    <location>
        <begin position="167"/>
        <end position="210"/>
    </location>
</feature>
<dbReference type="InterPro" id="IPR015943">
    <property type="entry name" value="WD40/YVTN_repeat-like_dom_sf"/>
</dbReference>
<dbReference type="Gene3D" id="2.130.10.10">
    <property type="entry name" value="YVTN repeat-like/Quinoprotein amine dehydrogenase"/>
    <property type="match status" value="2"/>
</dbReference>
<feature type="repeat" description="WD" evidence="3">
    <location>
        <begin position="310"/>
        <end position="351"/>
    </location>
</feature>
<dbReference type="PROSITE" id="PS50082">
    <property type="entry name" value="WD_REPEATS_2"/>
    <property type="match status" value="3"/>
</dbReference>
<feature type="compositionally biased region" description="Basic and acidic residues" evidence="4">
    <location>
        <begin position="402"/>
        <end position="415"/>
    </location>
</feature>
<accession>A0A6G1KD93</accession>
<feature type="compositionally biased region" description="Acidic residues" evidence="4">
    <location>
        <begin position="416"/>
        <end position="432"/>
    </location>
</feature>
<dbReference type="PANTHER" id="PTHR22847:SF681">
    <property type="entry name" value="F-BOX PROTEIN MET30"/>
    <property type="match status" value="1"/>
</dbReference>
<feature type="repeat" description="WD" evidence="3">
    <location>
        <begin position="211"/>
        <end position="251"/>
    </location>
</feature>
<feature type="region of interest" description="Disordered" evidence="4">
    <location>
        <begin position="397"/>
        <end position="432"/>
    </location>
</feature>
<dbReference type="CDD" id="cd00200">
    <property type="entry name" value="WD40"/>
    <property type="match status" value="1"/>
</dbReference>
<evidence type="ECO:0000256" key="2">
    <source>
        <dbReference type="ARBA" id="ARBA00022737"/>
    </source>
</evidence>
<dbReference type="PANTHER" id="PTHR22847">
    <property type="entry name" value="WD40 REPEAT PROTEIN"/>
    <property type="match status" value="1"/>
</dbReference>
<dbReference type="SUPFAM" id="SSF50978">
    <property type="entry name" value="WD40 repeat-like"/>
    <property type="match status" value="1"/>
</dbReference>
<dbReference type="InterPro" id="IPR036322">
    <property type="entry name" value="WD40_repeat_dom_sf"/>
</dbReference>
<reference evidence="5" key="1">
    <citation type="journal article" date="2020" name="Stud. Mycol.">
        <title>101 Dothideomycetes genomes: a test case for predicting lifestyles and emergence of pathogens.</title>
        <authorList>
            <person name="Haridas S."/>
            <person name="Albert R."/>
            <person name="Binder M."/>
            <person name="Bloem J."/>
            <person name="Labutti K."/>
            <person name="Salamov A."/>
            <person name="Andreopoulos B."/>
            <person name="Baker S."/>
            <person name="Barry K."/>
            <person name="Bills G."/>
            <person name="Bluhm B."/>
            <person name="Cannon C."/>
            <person name="Castanera R."/>
            <person name="Culley D."/>
            <person name="Daum C."/>
            <person name="Ezra D."/>
            <person name="Gonzalez J."/>
            <person name="Henrissat B."/>
            <person name="Kuo A."/>
            <person name="Liang C."/>
            <person name="Lipzen A."/>
            <person name="Lutzoni F."/>
            <person name="Magnuson J."/>
            <person name="Mondo S."/>
            <person name="Nolan M."/>
            <person name="Ohm R."/>
            <person name="Pangilinan J."/>
            <person name="Park H.-J."/>
            <person name="Ramirez L."/>
            <person name="Alfaro M."/>
            <person name="Sun H."/>
            <person name="Tritt A."/>
            <person name="Yoshinaga Y."/>
            <person name="Zwiers L.-H."/>
            <person name="Turgeon B."/>
            <person name="Goodwin S."/>
            <person name="Spatafora J."/>
            <person name="Crous P."/>
            <person name="Grigoriev I."/>
        </authorList>
    </citation>
    <scope>NUCLEOTIDE SEQUENCE</scope>
    <source>
        <strain evidence="5">CBS 279.74</strain>
    </source>
</reference>
<dbReference type="EMBL" id="MU005768">
    <property type="protein sequence ID" value="KAF2710819.1"/>
    <property type="molecule type" value="Genomic_DNA"/>
</dbReference>
<dbReference type="GO" id="GO:0043130">
    <property type="term" value="F:ubiquitin binding"/>
    <property type="evidence" value="ECO:0007669"/>
    <property type="project" value="TreeGrafter"/>
</dbReference>
<evidence type="ECO:0000256" key="1">
    <source>
        <dbReference type="ARBA" id="ARBA00022574"/>
    </source>
</evidence>
<dbReference type="InterPro" id="IPR019775">
    <property type="entry name" value="WD40_repeat_CS"/>
</dbReference>
<name>A0A6G1KD93_9PLEO</name>
<dbReference type="SMART" id="SM00320">
    <property type="entry name" value="WD40"/>
    <property type="match status" value="6"/>
</dbReference>
<proteinExistence type="predicted"/>
<dbReference type="GO" id="GO:0000209">
    <property type="term" value="P:protein polyubiquitination"/>
    <property type="evidence" value="ECO:0007669"/>
    <property type="project" value="TreeGrafter"/>
</dbReference>
<keyword evidence="2" id="KW-0677">Repeat</keyword>
<dbReference type="PRINTS" id="PR00320">
    <property type="entry name" value="GPROTEINBRPT"/>
</dbReference>
<evidence type="ECO:0000313" key="5">
    <source>
        <dbReference type="EMBL" id="KAF2710819.1"/>
    </source>
</evidence>
<dbReference type="FunFam" id="2.130.10.10:FF:001196">
    <property type="entry name" value="WD repeat protein (AFU_orthologue AFUA_1G12380)"/>
    <property type="match status" value="1"/>
</dbReference>
<dbReference type="Proteomes" id="UP000799428">
    <property type="component" value="Unassembled WGS sequence"/>
</dbReference>
<evidence type="ECO:0000256" key="3">
    <source>
        <dbReference type="PROSITE-ProRule" id="PRU00221"/>
    </source>
</evidence>
<keyword evidence="6" id="KW-1185">Reference proteome</keyword>
<dbReference type="InterPro" id="IPR001680">
    <property type="entry name" value="WD40_rpt"/>
</dbReference>
<dbReference type="InterPro" id="IPR020472">
    <property type="entry name" value="WD40_PAC1"/>
</dbReference>
<dbReference type="PROSITE" id="PS00678">
    <property type="entry name" value="WD_REPEATS_1"/>
    <property type="match status" value="1"/>
</dbReference>
<dbReference type="Pfam" id="PF00400">
    <property type="entry name" value="WD40"/>
    <property type="match status" value="5"/>
</dbReference>
<keyword evidence="1 3" id="KW-0853">WD repeat</keyword>
<gene>
    <name evidence="5" type="ORF">K504DRAFT_489822</name>
</gene>
<evidence type="ECO:0000313" key="6">
    <source>
        <dbReference type="Proteomes" id="UP000799428"/>
    </source>
</evidence>